<dbReference type="EMBL" id="JAVRRJ010000001">
    <property type="protein sequence ID" value="KAK5090738.1"/>
    <property type="molecule type" value="Genomic_DNA"/>
</dbReference>
<gene>
    <name evidence="3" type="ORF">LTR05_000914</name>
</gene>
<feature type="compositionally biased region" description="Polar residues" evidence="1">
    <location>
        <begin position="624"/>
        <end position="643"/>
    </location>
</feature>
<keyword evidence="4" id="KW-1185">Reference proteome</keyword>
<dbReference type="AlphaFoldDB" id="A0AAN7YJS1"/>
<dbReference type="Pfam" id="PF24494">
    <property type="entry name" value="DUF7587"/>
    <property type="match status" value="1"/>
</dbReference>
<organism evidence="3 4">
    <name type="scientific">Lithohypha guttulata</name>
    <dbReference type="NCBI Taxonomy" id="1690604"/>
    <lineage>
        <taxon>Eukaryota</taxon>
        <taxon>Fungi</taxon>
        <taxon>Dikarya</taxon>
        <taxon>Ascomycota</taxon>
        <taxon>Pezizomycotina</taxon>
        <taxon>Eurotiomycetes</taxon>
        <taxon>Chaetothyriomycetidae</taxon>
        <taxon>Chaetothyriales</taxon>
        <taxon>Trichomeriaceae</taxon>
        <taxon>Lithohypha</taxon>
    </lineage>
</organism>
<proteinExistence type="predicted"/>
<dbReference type="InterPro" id="IPR056009">
    <property type="entry name" value="DUF7587"/>
</dbReference>
<dbReference type="Gene3D" id="3.90.210.10">
    <property type="entry name" value="Heat-Labile Enterotoxin, subunit A"/>
    <property type="match status" value="1"/>
</dbReference>
<evidence type="ECO:0000313" key="3">
    <source>
        <dbReference type="EMBL" id="KAK5090738.1"/>
    </source>
</evidence>
<feature type="domain" description="DUF7587" evidence="2">
    <location>
        <begin position="113"/>
        <end position="264"/>
    </location>
</feature>
<feature type="region of interest" description="Disordered" evidence="1">
    <location>
        <begin position="618"/>
        <end position="643"/>
    </location>
</feature>
<comment type="caution">
    <text evidence="3">The sequence shown here is derived from an EMBL/GenBank/DDBJ whole genome shotgun (WGS) entry which is preliminary data.</text>
</comment>
<feature type="compositionally biased region" description="Acidic residues" evidence="1">
    <location>
        <begin position="71"/>
        <end position="81"/>
    </location>
</feature>
<feature type="region of interest" description="Disordered" evidence="1">
    <location>
        <begin position="66"/>
        <end position="88"/>
    </location>
</feature>
<name>A0AAN7YJS1_9EURO</name>
<evidence type="ECO:0000256" key="1">
    <source>
        <dbReference type="SAM" id="MobiDB-lite"/>
    </source>
</evidence>
<dbReference type="Proteomes" id="UP001309876">
    <property type="component" value="Unassembled WGS sequence"/>
</dbReference>
<reference evidence="3 4" key="1">
    <citation type="submission" date="2023-08" db="EMBL/GenBank/DDBJ databases">
        <title>Black Yeasts Isolated from many extreme environments.</title>
        <authorList>
            <person name="Coleine C."/>
            <person name="Stajich J.E."/>
            <person name="Selbmann L."/>
        </authorList>
    </citation>
    <scope>NUCLEOTIDE SEQUENCE [LARGE SCALE GENOMIC DNA]</scope>
    <source>
        <strain evidence="3 4">CCFEE 5910</strain>
    </source>
</reference>
<evidence type="ECO:0000313" key="4">
    <source>
        <dbReference type="Proteomes" id="UP001309876"/>
    </source>
</evidence>
<sequence>MSYARPGFLASIVASVDKEPDSREVAAVCAVVEKRKHADLAAARQLECQKNINLVHVAEEEDDVRVRDQDAEVVESPDNPDDLDKMGPGGMRQQFIRSIPHFARLNEKTRDLLPQYIFRVVHSESAGKVFEKDGITHFESHAVHTHGSSAFDAFTQDEITDQLRAHICGWTSTGGQPFSSHFISTTDSFECALNRAERHVVNKGTDITIYVIDTNSLQQPTVAILMFLALQAWNVSSKLPEWRNELYRYGSLTEWLFWDEIAASWVDRIEYPKFANPKRTSDNRWKLSLRDVIPDVVDAARGDENTKRGVPRTILHAALYSTQRMEEERRYFDLSVFVGRCGPLPDAPASVKRDKRANISAQHIEDVWTLASATNSKNLVFMWILSLTTQRFYFDSIVRGVVQYHPEVVVDTLHVMSGGEDAGAMKTLVYYMPGPHCFGRVDVNQYQKLMEACIVQWDLLQKVNATSSHRPAIYIATGPARPFRNLLQLKELGLLGKCRIEPILKDHGVTVVHPDLKTMETRARRVLQRETDEEFRARHRADYGDKFYPPTEKPLITTRRVKDRGHLRRYDKKVATYYSWGFSTDQQPTSTAEAALGDKSDTSQLSIERDERKLLLAQARQPPTVGSTIRSALTETKSTTSEL</sequence>
<evidence type="ECO:0000259" key="2">
    <source>
        <dbReference type="Pfam" id="PF24494"/>
    </source>
</evidence>
<accession>A0AAN7YJS1</accession>
<protein>
    <recommendedName>
        <fullName evidence="2">DUF7587 domain-containing protein</fullName>
    </recommendedName>
</protein>